<keyword evidence="2" id="KW-0732">Signal</keyword>
<dbReference type="Pfam" id="PF13620">
    <property type="entry name" value="CarboxypepD_reg"/>
    <property type="match status" value="1"/>
</dbReference>
<dbReference type="InterPro" id="IPR008969">
    <property type="entry name" value="CarboxyPept-like_regulatory"/>
</dbReference>
<feature type="signal peptide" evidence="2">
    <location>
        <begin position="1"/>
        <end position="25"/>
    </location>
</feature>
<feature type="chain" id="PRO_5046166425" evidence="2">
    <location>
        <begin position="26"/>
        <end position="174"/>
    </location>
</feature>
<evidence type="ECO:0000313" key="3">
    <source>
        <dbReference type="EMBL" id="MFF5289970.1"/>
    </source>
</evidence>
<comment type="caution">
    <text evidence="3">The sequence shown here is derived from an EMBL/GenBank/DDBJ whole genome shotgun (WGS) entry which is preliminary data.</text>
</comment>
<sequence length="174" mass="17430">MPCAPSRPLTAVLAAVLAVAPAACGSGAPPASPPTRTISRQPQPAASTPSTAAPAPTSSAPSSTPATTAPPPAGTGLRGRTVVVNCPADRADPPCPGTPVRARVVVLNQTGRTTLATVDSDADGWFTVALPAGSYAIRATPVGAGNSRRPTIRQVRVPAGRYTTITIRLNTGPR</sequence>
<name>A0ABW6W9I9_9ACTN</name>
<dbReference type="Proteomes" id="UP001602245">
    <property type="component" value="Unassembled WGS sequence"/>
</dbReference>
<dbReference type="SUPFAM" id="SSF49464">
    <property type="entry name" value="Carboxypeptidase regulatory domain-like"/>
    <property type="match status" value="1"/>
</dbReference>
<gene>
    <name evidence="3" type="ORF">ACFY35_11040</name>
</gene>
<feature type="compositionally biased region" description="Low complexity" evidence="1">
    <location>
        <begin position="44"/>
        <end position="67"/>
    </location>
</feature>
<dbReference type="RefSeq" id="WP_020511497.1">
    <property type="nucleotide sequence ID" value="NZ_JBIAZU010000002.1"/>
</dbReference>
<accession>A0ABW6W9I9</accession>
<evidence type="ECO:0000256" key="2">
    <source>
        <dbReference type="SAM" id="SignalP"/>
    </source>
</evidence>
<feature type="region of interest" description="Disordered" evidence="1">
    <location>
        <begin position="25"/>
        <end position="79"/>
    </location>
</feature>
<dbReference type="Gene3D" id="2.60.40.1120">
    <property type="entry name" value="Carboxypeptidase-like, regulatory domain"/>
    <property type="match status" value="1"/>
</dbReference>
<evidence type="ECO:0000256" key="1">
    <source>
        <dbReference type="SAM" id="MobiDB-lite"/>
    </source>
</evidence>
<keyword evidence="4" id="KW-1185">Reference proteome</keyword>
<evidence type="ECO:0000313" key="4">
    <source>
        <dbReference type="Proteomes" id="UP001602245"/>
    </source>
</evidence>
<proteinExistence type="predicted"/>
<organism evidence="3 4">
    <name type="scientific">Paractinoplanes globisporus</name>
    <dbReference type="NCBI Taxonomy" id="113565"/>
    <lineage>
        <taxon>Bacteria</taxon>
        <taxon>Bacillati</taxon>
        <taxon>Actinomycetota</taxon>
        <taxon>Actinomycetes</taxon>
        <taxon>Micromonosporales</taxon>
        <taxon>Micromonosporaceae</taxon>
        <taxon>Paractinoplanes</taxon>
    </lineage>
</organism>
<reference evidence="3 4" key="1">
    <citation type="submission" date="2024-10" db="EMBL/GenBank/DDBJ databases">
        <title>The Natural Products Discovery Center: Release of the First 8490 Sequenced Strains for Exploring Actinobacteria Biosynthetic Diversity.</title>
        <authorList>
            <person name="Kalkreuter E."/>
            <person name="Kautsar S.A."/>
            <person name="Yang D."/>
            <person name="Bader C.D."/>
            <person name="Teijaro C.N."/>
            <person name="Fluegel L."/>
            <person name="Davis C.M."/>
            <person name="Simpson J.R."/>
            <person name="Lauterbach L."/>
            <person name="Steele A.D."/>
            <person name="Gui C."/>
            <person name="Meng S."/>
            <person name="Li G."/>
            <person name="Viehrig K."/>
            <person name="Ye F."/>
            <person name="Su P."/>
            <person name="Kiefer A.F."/>
            <person name="Nichols A."/>
            <person name="Cepeda A.J."/>
            <person name="Yan W."/>
            <person name="Fan B."/>
            <person name="Jiang Y."/>
            <person name="Adhikari A."/>
            <person name="Zheng C.-J."/>
            <person name="Schuster L."/>
            <person name="Cowan T.M."/>
            <person name="Smanski M.J."/>
            <person name="Chevrette M.G."/>
            <person name="De Carvalho L.P.S."/>
            <person name="Shen B."/>
        </authorList>
    </citation>
    <scope>NUCLEOTIDE SEQUENCE [LARGE SCALE GENOMIC DNA]</scope>
    <source>
        <strain evidence="3 4">NPDC000087</strain>
    </source>
</reference>
<dbReference type="EMBL" id="JBIAZU010000002">
    <property type="protein sequence ID" value="MFF5289970.1"/>
    <property type="molecule type" value="Genomic_DNA"/>
</dbReference>
<protein>
    <submittedName>
        <fullName evidence="3">Carboxypeptidase-like regulatory domain-containing protein</fullName>
    </submittedName>
</protein>